<dbReference type="RefSeq" id="WP_130459014.1">
    <property type="nucleotide sequence ID" value="NZ_SHKM01000001.1"/>
</dbReference>
<dbReference type="PROSITE" id="PS50885">
    <property type="entry name" value="HAMP"/>
    <property type="match status" value="1"/>
</dbReference>
<evidence type="ECO:0000259" key="5">
    <source>
        <dbReference type="PROSITE" id="PS50111"/>
    </source>
</evidence>
<accession>A0ABY0IV60</accession>
<keyword evidence="1 3" id="KW-0807">Transducer</keyword>
<dbReference type="EMBL" id="SHKM01000001">
    <property type="protein sequence ID" value="RZT90629.1"/>
    <property type="molecule type" value="Genomic_DNA"/>
</dbReference>
<keyword evidence="8" id="KW-1185">Reference proteome</keyword>
<dbReference type="PANTHER" id="PTHR32089:SF112">
    <property type="entry name" value="LYSOZYME-LIKE PROTEIN-RELATED"/>
    <property type="match status" value="1"/>
</dbReference>
<evidence type="ECO:0000256" key="4">
    <source>
        <dbReference type="SAM" id="Phobius"/>
    </source>
</evidence>
<dbReference type="PANTHER" id="PTHR32089">
    <property type="entry name" value="METHYL-ACCEPTING CHEMOTAXIS PROTEIN MCPB"/>
    <property type="match status" value="1"/>
</dbReference>
<dbReference type="CDD" id="cd06225">
    <property type="entry name" value="HAMP"/>
    <property type="match status" value="1"/>
</dbReference>
<evidence type="ECO:0000313" key="8">
    <source>
        <dbReference type="Proteomes" id="UP000292136"/>
    </source>
</evidence>
<evidence type="ECO:0000256" key="1">
    <source>
        <dbReference type="ARBA" id="ARBA00023224"/>
    </source>
</evidence>
<evidence type="ECO:0000256" key="3">
    <source>
        <dbReference type="PROSITE-ProRule" id="PRU00284"/>
    </source>
</evidence>
<keyword evidence="4" id="KW-0812">Transmembrane</keyword>
<proteinExistence type="inferred from homology"/>
<dbReference type="InterPro" id="IPR004089">
    <property type="entry name" value="MCPsignal_dom"/>
</dbReference>
<evidence type="ECO:0000256" key="2">
    <source>
        <dbReference type="ARBA" id="ARBA00029447"/>
    </source>
</evidence>
<reference evidence="7 8" key="1">
    <citation type="submission" date="2019-02" db="EMBL/GenBank/DDBJ databases">
        <title>Genomic Encyclopedia of Type Strains, Phase IV (KMG-IV): sequencing the most valuable type-strain genomes for metagenomic binning, comparative biology and taxonomic classification.</title>
        <authorList>
            <person name="Goeker M."/>
        </authorList>
    </citation>
    <scope>NUCLEOTIDE SEQUENCE [LARGE SCALE GENOMIC DNA]</scope>
    <source>
        <strain evidence="7 8">DSM 21223</strain>
    </source>
</reference>
<dbReference type="Pfam" id="PF00015">
    <property type="entry name" value="MCPsignal"/>
    <property type="match status" value="1"/>
</dbReference>
<comment type="similarity">
    <text evidence="2">Belongs to the methyl-accepting chemotaxis (MCP) protein family.</text>
</comment>
<feature type="domain" description="HAMP" evidence="6">
    <location>
        <begin position="219"/>
        <end position="272"/>
    </location>
</feature>
<dbReference type="SMART" id="SM00283">
    <property type="entry name" value="MA"/>
    <property type="match status" value="1"/>
</dbReference>
<comment type="caution">
    <text evidence="7">The sequence shown here is derived from an EMBL/GenBank/DDBJ whole genome shotgun (WGS) entry which is preliminary data.</text>
</comment>
<dbReference type="InterPro" id="IPR003660">
    <property type="entry name" value="HAMP_dom"/>
</dbReference>
<dbReference type="Proteomes" id="UP000292136">
    <property type="component" value="Unassembled WGS sequence"/>
</dbReference>
<dbReference type="PROSITE" id="PS50111">
    <property type="entry name" value="CHEMOTAXIS_TRANSDUC_2"/>
    <property type="match status" value="1"/>
</dbReference>
<protein>
    <submittedName>
        <fullName evidence="7">Methyl-accepting chemotaxis protein</fullName>
    </submittedName>
</protein>
<gene>
    <name evidence="7" type="ORF">EV678_1449</name>
</gene>
<sequence>MKNASIRWKLLLLAAVAVLTLVVMGGFSALQSSHLNRQMVGALDRQQTYLEAVNTARGVQVAFKIQVQEWKNILLRGKDVQAFEKHLAGFDKEEAQVIAGLEKLDGLARRLGIADRLKVAEAGSTFAKLGPAYRAALKSYERTAGDPAATVDKLVRGIDREPTQMIDGLVAQIQSAAAENGAAEQAAAAATYRTMLLWLGAFLALALALLAGLSFYLIRAITGPVQLLEGTITRIAATGDLTQRVGIDQRDEIGRMAAAFNDMMGKMHSLVGQVAASVQTVDHTAGELAHTSGLLNDASHAQSESVASNAAAIEELTVAIATVAEVAGDVHGQSQESVSSTNAGSQQVSELVAEIHRIRDTVDDVARVVEDFVHSTSAITHMTQEVREIADQTNLLALNAAIEAARAGEAGRGFAVVADEVRKLAEKSGGSASEIARLASAIVSQTDQVRAAVGAGLQSIEASAGLAGGVEGTLEQARGKVEQASRGVDEIVLSVREQQVASTEIAQNMERISSSAEEASEVAGQMSQSAVQLRSAAGGLSTAIAGFRV</sequence>
<evidence type="ECO:0000313" key="7">
    <source>
        <dbReference type="EMBL" id="RZT90629.1"/>
    </source>
</evidence>
<evidence type="ECO:0000259" key="6">
    <source>
        <dbReference type="PROSITE" id="PS50885"/>
    </source>
</evidence>
<dbReference type="Gene3D" id="1.10.287.950">
    <property type="entry name" value="Methyl-accepting chemotaxis protein"/>
    <property type="match status" value="1"/>
</dbReference>
<name>A0ABY0IV60_9RHOO</name>
<keyword evidence="4" id="KW-1133">Transmembrane helix</keyword>
<keyword evidence="4" id="KW-0472">Membrane</keyword>
<dbReference type="Pfam" id="PF00672">
    <property type="entry name" value="HAMP"/>
    <property type="match status" value="1"/>
</dbReference>
<feature type="domain" description="Methyl-accepting transducer" evidence="5">
    <location>
        <begin position="277"/>
        <end position="513"/>
    </location>
</feature>
<dbReference type="SMART" id="SM00304">
    <property type="entry name" value="HAMP"/>
    <property type="match status" value="1"/>
</dbReference>
<organism evidence="7 8">
    <name type="scientific">Azospira oryzae</name>
    <dbReference type="NCBI Taxonomy" id="146939"/>
    <lineage>
        <taxon>Bacteria</taxon>
        <taxon>Pseudomonadati</taxon>
        <taxon>Pseudomonadota</taxon>
        <taxon>Betaproteobacteria</taxon>
        <taxon>Rhodocyclales</taxon>
        <taxon>Rhodocyclaceae</taxon>
        <taxon>Azospira</taxon>
    </lineage>
</organism>
<dbReference type="SUPFAM" id="SSF58104">
    <property type="entry name" value="Methyl-accepting chemotaxis protein (MCP) signaling domain"/>
    <property type="match status" value="1"/>
</dbReference>
<feature type="transmembrane region" description="Helical" evidence="4">
    <location>
        <begin position="195"/>
        <end position="218"/>
    </location>
</feature>